<evidence type="ECO:0000313" key="1">
    <source>
        <dbReference type="EMBL" id="ERK40347.1"/>
    </source>
</evidence>
<sequence length="96" mass="10799">MAKNISLQPSSNLHLHQFRQVIRQAVETAKAPFNALRRYYGAVLGKEISARQTWLLLKVQAAFVLAGFPMESPVFLRLACVAWFVQALLACRRSLA</sequence>
<dbReference type="PATRIC" id="fig|1115809.3.peg.383"/>
<reference evidence="1 2" key="1">
    <citation type="submission" date="2013-08" db="EMBL/GenBank/DDBJ databases">
        <authorList>
            <person name="Durkin A.S."/>
            <person name="Haft D.R."/>
            <person name="McCorrison J."/>
            <person name="Torralba M."/>
            <person name="Gillis M."/>
            <person name="Haft D.H."/>
            <person name="Methe B."/>
            <person name="Sutton G."/>
            <person name="Nelson K.E."/>
        </authorList>
    </citation>
    <scope>NUCLEOTIDE SEQUENCE [LARGE SCALE GENOMIC DNA]</scope>
    <source>
        <strain evidence="1 2">F0067</strain>
    </source>
</reference>
<comment type="caution">
    <text evidence="1">The sequence shown here is derived from an EMBL/GenBank/DDBJ whole genome shotgun (WGS) entry which is preliminary data.</text>
</comment>
<dbReference type="AlphaFoldDB" id="U2QNI2"/>
<dbReference type="EMBL" id="AWEY01000007">
    <property type="protein sequence ID" value="ERK40347.1"/>
    <property type="molecule type" value="Genomic_DNA"/>
</dbReference>
<accession>U2QNI2</accession>
<gene>
    <name evidence="1" type="ORF">HMPREF9135_0565</name>
</gene>
<organism evidence="1 2">
    <name type="scientific">Segatella baroniae F0067</name>
    <dbReference type="NCBI Taxonomy" id="1115809"/>
    <lineage>
        <taxon>Bacteria</taxon>
        <taxon>Pseudomonadati</taxon>
        <taxon>Bacteroidota</taxon>
        <taxon>Bacteroidia</taxon>
        <taxon>Bacteroidales</taxon>
        <taxon>Prevotellaceae</taxon>
        <taxon>Segatella</taxon>
    </lineage>
</organism>
<keyword evidence="2" id="KW-1185">Reference proteome</keyword>
<evidence type="ECO:0000313" key="2">
    <source>
        <dbReference type="Proteomes" id="UP000016648"/>
    </source>
</evidence>
<dbReference type="Proteomes" id="UP000016648">
    <property type="component" value="Unassembled WGS sequence"/>
</dbReference>
<name>U2QNI2_9BACT</name>
<proteinExistence type="predicted"/>
<protein>
    <submittedName>
        <fullName evidence="1">Uncharacterized protein</fullName>
    </submittedName>
</protein>
<dbReference type="RefSeq" id="WP_021588845.1">
    <property type="nucleotide sequence ID" value="NZ_AWEY01000007.1"/>
</dbReference>